<name>A0ABW4YJN7_9BACL</name>
<dbReference type="Pfam" id="PF10673">
    <property type="entry name" value="DUF2487"/>
    <property type="match status" value="1"/>
</dbReference>
<accession>A0ABW4YJN7</accession>
<comment type="caution">
    <text evidence="1">The sequence shown here is derived from an EMBL/GenBank/DDBJ whole genome shotgun (WGS) entry which is preliminary data.</text>
</comment>
<keyword evidence="2" id="KW-1185">Reference proteome</keyword>
<dbReference type="EMBL" id="JBHUHO010000029">
    <property type="protein sequence ID" value="MFD2115942.1"/>
    <property type="molecule type" value="Genomic_DNA"/>
</dbReference>
<proteinExistence type="predicted"/>
<sequence>MKFSDIEEQEWEELQPYLDTCLLPITGLDGSEQPYEVTAGLEQLRDLLDLVEIPYKGRVVTYPAYHYVDFSEQSLTLISNVCQNLKVAGFKYIILATTKAEHALDVCEADIVLTLKEDGALPSSSEVAEEIQLLWNRSST</sequence>
<dbReference type="Proteomes" id="UP001597362">
    <property type="component" value="Unassembled WGS sequence"/>
</dbReference>
<reference evidence="2" key="1">
    <citation type="journal article" date="2019" name="Int. J. Syst. Evol. Microbiol.">
        <title>The Global Catalogue of Microorganisms (GCM) 10K type strain sequencing project: providing services to taxonomists for standard genome sequencing and annotation.</title>
        <authorList>
            <consortium name="The Broad Institute Genomics Platform"/>
            <consortium name="The Broad Institute Genome Sequencing Center for Infectious Disease"/>
            <person name="Wu L."/>
            <person name="Ma J."/>
        </authorList>
    </citation>
    <scope>NUCLEOTIDE SEQUENCE [LARGE SCALE GENOMIC DNA]</scope>
    <source>
        <strain evidence="2">GH52</strain>
    </source>
</reference>
<dbReference type="InterPro" id="IPR019615">
    <property type="entry name" value="DUF2487"/>
</dbReference>
<protein>
    <submittedName>
        <fullName evidence="1">DUF2487 family protein</fullName>
    </submittedName>
</protein>
<evidence type="ECO:0000313" key="2">
    <source>
        <dbReference type="Proteomes" id="UP001597362"/>
    </source>
</evidence>
<dbReference type="RefSeq" id="WP_377771619.1">
    <property type="nucleotide sequence ID" value="NZ_JBHUHO010000029.1"/>
</dbReference>
<organism evidence="1 2">
    <name type="scientific">Paenibacillus yanchengensis</name>
    <dbReference type="NCBI Taxonomy" id="2035833"/>
    <lineage>
        <taxon>Bacteria</taxon>
        <taxon>Bacillati</taxon>
        <taxon>Bacillota</taxon>
        <taxon>Bacilli</taxon>
        <taxon>Bacillales</taxon>
        <taxon>Paenibacillaceae</taxon>
        <taxon>Paenibacillus</taxon>
    </lineage>
</organism>
<gene>
    <name evidence="1" type="ORF">ACFSJH_09425</name>
</gene>
<evidence type="ECO:0000313" key="1">
    <source>
        <dbReference type="EMBL" id="MFD2115942.1"/>
    </source>
</evidence>